<evidence type="ECO:0008006" key="4">
    <source>
        <dbReference type="Google" id="ProtNLM"/>
    </source>
</evidence>
<protein>
    <recommendedName>
        <fullName evidence="4">Ankyrin</fullName>
    </recommendedName>
</protein>
<dbReference type="Gene3D" id="1.25.40.20">
    <property type="entry name" value="Ankyrin repeat-containing domain"/>
    <property type="match status" value="1"/>
</dbReference>
<reference evidence="2 3" key="1">
    <citation type="submission" date="2023-01" db="EMBL/GenBank/DDBJ databases">
        <title>Analysis of 21 Apiospora genomes using comparative genomics revels a genus with tremendous synthesis potential of carbohydrate active enzymes and secondary metabolites.</title>
        <authorList>
            <person name="Sorensen T."/>
        </authorList>
    </citation>
    <scope>NUCLEOTIDE SEQUENCE [LARGE SCALE GENOMIC DNA]</scope>
    <source>
        <strain evidence="2 3">CBS 33761</strain>
    </source>
</reference>
<dbReference type="Pfam" id="PF00023">
    <property type="entry name" value="Ank"/>
    <property type="match status" value="1"/>
</dbReference>
<evidence type="ECO:0000313" key="3">
    <source>
        <dbReference type="Proteomes" id="UP001444661"/>
    </source>
</evidence>
<evidence type="ECO:0000313" key="2">
    <source>
        <dbReference type="EMBL" id="KAK8017012.1"/>
    </source>
</evidence>
<accession>A0ABR1RQ41</accession>
<dbReference type="PROSITE" id="PS50297">
    <property type="entry name" value="ANK_REP_REGION"/>
    <property type="match status" value="1"/>
</dbReference>
<name>A0ABR1RQ41_9PEZI</name>
<dbReference type="EMBL" id="JAQQWK010000014">
    <property type="protein sequence ID" value="KAK8017012.1"/>
    <property type="molecule type" value="Genomic_DNA"/>
</dbReference>
<dbReference type="PROSITE" id="PS50088">
    <property type="entry name" value="ANK_REPEAT"/>
    <property type="match status" value="1"/>
</dbReference>
<dbReference type="SMART" id="SM00248">
    <property type="entry name" value="ANK"/>
    <property type="match status" value="2"/>
</dbReference>
<proteinExistence type="predicted"/>
<evidence type="ECO:0000256" key="1">
    <source>
        <dbReference type="PROSITE-ProRule" id="PRU00023"/>
    </source>
</evidence>
<dbReference type="SUPFAM" id="SSF48403">
    <property type="entry name" value="Ankyrin repeat"/>
    <property type="match status" value="1"/>
</dbReference>
<comment type="caution">
    <text evidence="2">The sequence shown here is derived from an EMBL/GenBank/DDBJ whole genome shotgun (WGS) entry which is preliminary data.</text>
</comment>
<organism evidence="2 3">
    <name type="scientific">Apiospora rasikravindrae</name>
    <dbReference type="NCBI Taxonomy" id="990691"/>
    <lineage>
        <taxon>Eukaryota</taxon>
        <taxon>Fungi</taxon>
        <taxon>Dikarya</taxon>
        <taxon>Ascomycota</taxon>
        <taxon>Pezizomycotina</taxon>
        <taxon>Sordariomycetes</taxon>
        <taxon>Xylariomycetidae</taxon>
        <taxon>Amphisphaeriales</taxon>
        <taxon>Apiosporaceae</taxon>
        <taxon>Apiospora</taxon>
    </lineage>
</organism>
<keyword evidence="1" id="KW-0040">ANK repeat</keyword>
<dbReference type="InterPro" id="IPR002110">
    <property type="entry name" value="Ankyrin_rpt"/>
</dbReference>
<sequence length="195" mass="21710">MQQVFQGLILDTFCSFLGPQDILNLAQTCTRFSDNVVETLYRQHHSSAIVWACTRDTFHPLINCLRFNIPLERHLDTSQGRTFNSATTAVVLLKPTPLILALARGRLRAAEFLIDQGADVNMPEGAPDDGGDASFLPSFRWYPIHFAVLLTQSPERAADALLVLRKLLNHGASVNQKTLEARPFAIPRTPLSQVM</sequence>
<feature type="repeat" description="ANK" evidence="1">
    <location>
        <begin position="93"/>
        <end position="125"/>
    </location>
</feature>
<keyword evidence="3" id="KW-1185">Reference proteome</keyword>
<dbReference type="Proteomes" id="UP001444661">
    <property type="component" value="Unassembled WGS sequence"/>
</dbReference>
<dbReference type="InterPro" id="IPR036770">
    <property type="entry name" value="Ankyrin_rpt-contain_sf"/>
</dbReference>
<gene>
    <name evidence="2" type="ORF">PG993_015201</name>
</gene>